<feature type="compositionally biased region" description="Basic and acidic residues" evidence="11">
    <location>
        <begin position="89"/>
        <end position="99"/>
    </location>
</feature>
<dbReference type="SUPFAM" id="SSF52540">
    <property type="entry name" value="P-loop containing nucleoside triphosphate hydrolases"/>
    <property type="match status" value="1"/>
</dbReference>
<dbReference type="Pfam" id="PF25361">
    <property type="entry name" value="AAA_lid_RFC1"/>
    <property type="match status" value="1"/>
</dbReference>
<dbReference type="Gene3D" id="3.40.50.300">
    <property type="entry name" value="P-loop containing nucleotide triphosphate hydrolases"/>
    <property type="match status" value="1"/>
</dbReference>
<feature type="compositionally biased region" description="Gly residues" evidence="11">
    <location>
        <begin position="183"/>
        <end position="193"/>
    </location>
</feature>
<dbReference type="Gene3D" id="3.40.50.10190">
    <property type="entry name" value="BRCT domain"/>
    <property type="match status" value="1"/>
</dbReference>
<gene>
    <name evidence="13" type="ORF">ZIOFF_069146</name>
</gene>
<dbReference type="InterPro" id="IPR013725">
    <property type="entry name" value="DNA_replication_fac_RFC1_C"/>
</dbReference>
<keyword evidence="6 10" id="KW-0235">DNA replication</keyword>
<evidence type="ECO:0000256" key="11">
    <source>
        <dbReference type="SAM" id="MobiDB-lite"/>
    </source>
</evidence>
<accession>A0A8J5C3Q7</accession>
<evidence type="ECO:0000256" key="10">
    <source>
        <dbReference type="PIRNR" id="PIRNR036578"/>
    </source>
</evidence>
<dbReference type="FunFam" id="3.40.50.300:FF:000773">
    <property type="entry name" value="Replication factor C subunit 1"/>
    <property type="match status" value="1"/>
</dbReference>
<dbReference type="FunFam" id="1.10.8.60:FF:000021">
    <property type="entry name" value="Replication factor C subunit 1"/>
    <property type="match status" value="1"/>
</dbReference>
<evidence type="ECO:0000259" key="12">
    <source>
        <dbReference type="PROSITE" id="PS50172"/>
    </source>
</evidence>
<dbReference type="InterPro" id="IPR027417">
    <property type="entry name" value="P-loop_NTPase"/>
</dbReference>
<dbReference type="SMART" id="SM00292">
    <property type="entry name" value="BRCT"/>
    <property type="match status" value="1"/>
</dbReference>
<dbReference type="GO" id="GO:0005524">
    <property type="term" value="F:ATP binding"/>
    <property type="evidence" value="ECO:0007669"/>
    <property type="project" value="UniProtKB-UniRule"/>
</dbReference>
<dbReference type="PANTHER" id="PTHR23389:SF6">
    <property type="entry name" value="REPLICATION FACTOR C SUBUNIT 1"/>
    <property type="match status" value="1"/>
</dbReference>
<comment type="similarity">
    <text evidence="3 10">Belongs to the activator 1 large subunit family.</text>
</comment>
<dbReference type="InterPro" id="IPR001357">
    <property type="entry name" value="BRCT_dom"/>
</dbReference>
<keyword evidence="9 10" id="KW-0539">Nucleus</keyword>
<feature type="domain" description="BRCT" evidence="12">
    <location>
        <begin position="212"/>
        <end position="293"/>
    </location>
</feature>
<evidence type="ECO:0000256" key="4">
    <source>
        <dbReference type="ARBA" id="ARBA00011480"/>
    </source>
</evidence>
<evidence type="ECO:0000313" key="14">
    <source>
        <dbReference type="Proteomes" id="UP000734854"/>
    </source>
</evidence>
<dbReference type="SUPFAM" id="SSF48019">
    <property type="entry name" value="post-AAA+ oligomerization domain-like"/>
    <property type="match status" value="1"/>
</dbReference>
<protein>
    <recommendedName>
        <fullName evidence="5 10">Replication factor C subunit 1</fullName>
    </recommendedName>
</protein>
<evidence type="ECO:0000256" key="1">
    <source>
        <dbReference type="ARBA" id="ARBA00002386"/>
    </source>
</evidence>
<feature type="region of interest" description="Disordered" evidence="11">
    <location>
        <begin position="1070"/>
        <end position="1158"/>
    </location>
</feature>
<dbReference type="InterPro" id="IPR008921">
    <property type="entry name" value="DNA_pol3_clamp-load_cplx_C"/>
</dbReference>
<feature type="compositionally biased region" description="Basic and acidic residues" evidence="11">
    <location>
        <begin position="1"/>
        <end position="17"/>
    </location>
</feature>
<feature type="region of interest" description="Disordered" evidence="11">
    <location>
        <begin position="1"/>
        <end position="218"/>
    </location>
</feature>
<keyword evidence="8 10" id="KW-0067">ATP-binding</keyword>
<dbReference type="GO" id="GO:0005634">
    <property type="term" value="C:nucleus"/>
    <property type="evidence" value="ECO:0007669"/>
    <property type="project" value="UniProtKB-SubCell"/>
</dbReference>
<dbReference type="PROSITE" id="PS50172">
    <property type="entry name" value="BRCT"/>
    <property type="match status" value="1"/>
</dbReference>
<feature type="compositionally biased region" description="Basic and acidic residues" evidence="11">
    <location>
        <begin position="196"/>
        <end position="210"/>
    </location>
</feature>
<dbReference type="Pfam" id="PF00004">
    <property type="entry name" value="AAA"/>
    <property type="match status" value="1"/>
</dbReference>
<dbReference type="InterPro" id="IPR003593">
    <property type="entry name" value="AAA+_ATPase"/>
</dbReference>
<dbReference type="CDD" id="cd17752">
    <property type="entry name" value="BRCT_RFC1"/>
    <property type="match status" value="1"/>
</dbReference>
<name>A0A8J5C3Q7_ZINOF</name>
<dbReference type="FunFam" id="3.40.50.10190:FF:000001">
    <property type="entry name" value="Replication factor C subunit 1"/>
    <property type="match status" value="1"/>
</dbReference>
<dbReference type="GO" id="GO:0003677">
    <property type="term" value="F:DNA binding"/>
    <property type="evidence" value="ECO:0007669"/>
    <property type="project" value="InterPro"/>
</dbReference>
<dbReference type="EMBL" id="JACMSC010000020">
    <property type="protein sequence ID" value="KAG6471700.1"/>
    <property type="molecule type" value="Genomic_DNA"/>
</dbReference>
<dbReference type="PIRSF" id="PIRSF036578">
    <property type="entry name" value="RFC1"/>
    <property type="match status" value="1"/>
</dbReference>
<dbReference type="InterPro" id="IPR036420">
    <property type="entry name" value="BRCT_dom_sf"/>
</dbReference>
<evidence type="ECO:0000313" key="13">
    <source>
        <dbReference type="EMBL" id="KAG6471700.1"/>
    </source>
</evidence>
<dbReference type="Pfam" id="PF08519">
    <property type="entry name" value="RFC1"/>
    <property type="match status" value="1"/>
</dbReference>
<keyword evidence="7 10" id="KW-0547">Nucleotide-binding</keyword>
<evidence type="ECO:0000256" key="9">
    <source>
        <dbReference type="ARBA" id="ARBA00023242"/>
    </source>
</evidence>
<organism evidence="13 14">
    <name type="scientific">Zingiber officinale</name>
    <name type="common">Ginger</name>
    <name type="synonym">Amomum zingiber</name>
    <dbReference type="NCBI Taxonomy" id="94328"/>
    <lineage>
        <taxon>Eukaryota</taxon>
        <taxon>Viridiplantae</taxon>
        <taxon>Streptophyta</taxon>
        <taxon>Embryophyta</taxon>
        <taxon>Tracheophyta</taxon>
        <taxon>Spermatophyta</taxon>
        <taxon>Magnoliopsida</taxon>
        <taxon>Liliopsida</taxon>
        <taxon>Zingiberales</taxon>
        <taxon>Zingiberaceae</taxon>
        <taxon>Zingiber</taxon>
    </lineage>
</organism>
<evidence type="ECO:0000256" key="5">
    <source>
        <dbReference type="ARBA" id="ARBA00020401"/>
    </source>
</evidence>
<dbReference type="SUPFAM" id="SSF52113">
    <property type="entry name" value="BRCT domain"/>
    <property type="match status" value="1"/>
</dbReference>
<feature type="compositionally biased region" description="Gly residues" evidence="11">
    <location>
        <begin position="167"/>
        <end position="176"/>
    </location>
</feature>
<evidence type="ECO:0000256" key="6">
    <source>
        <dbReference type="ARBA" id="ARBA00022705"/>
    </source>
</evidence>
<comment type="subunit">
    <text evidence="4">Heterotetramer of subunits RFC2, RFC3, RFC4 and RFC5 that can form a complex with RFC1.</text>
</comment>
<dbReference type="Gene3D" id="1.20.272.10">
    <property type="match status" value="1"/>
</dbReference>
<dbReference type="GO" id="GO:0016887">
    <property type="term" value="F:ATP hydrolysis activity"/>
    <property type="evidence" value="ECO:0007669"/>
    <property type="project" value="InterPro"/>
</dbReference>
<sequence length="1158" mass="128765">MKSSDIRKWFMKQHDKGATASSKPAVASQKTPNSPNTEKPNPVQVTQENSERRKTSKYFAPSSKEVNPQTIIKEEKVAAKTPSKRKPQKSSEDIAEDSKPTLPKRSKTVDDDHDDFMPSSNVKKSPKPDKKMKNSSVTEMTKSSHKVGDNLDDEINDKDPETPVKAGGRGKGGRGSGSMTAGRGRGAGRGGFMNFGERKDPPHKGEKEVPEGAPDCLAGQTFVISGTLDSLEREEAEDLIKRHGGRITSAVSKKTSFLLADEDVGGRKSSKAKELGIPFLTEDGLFDMIRKSKPAKTPKKEEQNKKTSEKMHILYTTSSPSKVKHDQASALGRKEVAKGVKPCIYPDKRKTKSGVQSPLTWTDKYRPKVPADIIGNQSIVKQLHDWLMHWDDQFLHAGQKVKGKKLSDSGSKKAVLLSGSPGIGKSTSAKLVSQMLGFQAVEVLALSFLYSEKRILIVNASDSRGKADTKIVKGVGGNTSNSIKELVSNVALDSGLDWSKPPKSVLIMDEVDGMSAGDRGGVADLIASIKISKIPIICICNDRYSQKLKSLVNYCLALNFRKPTKQQMAKRLKQIADAEGLQINEIALEELAERVSGDMRMAINQLQYMSISQLVINYDDIRKRLLSSAKDEDISPFTAVDNVEISGCAGGMAEMVRHNTWYCWHKSNATMLRAYIDRTGQNSYCLPLYQLVLIHEFDSETLWKRWMDNGYLVHFAHMLLILFLMESILKLKLTEEEISFVSVVELSVVILISYGCNGTLDILFHNVFQLFNFCCRLFGFNGGKLRMDERIDLSMSDPDLVPLIVQVYLESRVRAYCHDLSELFPIAWICLVHDMIVQFWPLDLKWPRLRHDSSIGTSLVLVKGDDNGVKRMNLLALAAESIGDGDIFNVQIRRYRQWQLSQSSSFASCIIPYGERNFNRFGGWLGKNSTTGKNLRLLDDVHLHFLSSQEARLDRETLRLEYFTLLLKQLTDPLKVMSKEVAVQKVVEFMDAYSLNQEDFDTIVELSKFKGHPNPMDDIQPAVKSALTKAYKKGSDSRVVRSADLIVLPGLKKAPKKRIAAILEPVGNGLAEENEEAVEDNEEENSDAEDADDLAVSIETEQKPQLDLLSNKPKGMQVQLDLKSNGKSNAKKTPASKSRSSGSTEKQAQGSGGRKRKR</sequence>
<dbReference type="GO" id="GO:0006260">
    <property type="term" value="P:DNA replication"/>
    <property type="evidence" value="ECO:0007669"/>
    <property type="project" value="UniProtKB-KW"/>
</dbReference>
<dbReference type="GO" id="GO:0006281">
    <property type="term" value="P:DNA repair"/>
    <property type="evidence" value="ECO:0007669"/>
    <property type="project" value="InterPro"/>
</dbReference>
<comment type="caution">
    <text evidence="13">The sequence shown here is derived from an EMBL/GenBank/DDBJ whole genome shotgun (WGS) entry which is preliminary data.</text>
</comment>
<dbReference type="GO" id="GO:0003689">
    <property type="term" value="F:DNA clamp loader activity"/>
    <property type="evidence" value="ECO:0007669"/>
    <property type="project" value="UniProtKB-UniRule"/>
</dbReference>
<dbReference type="CDD" id="cd18140">
    <property type="entry name" value="HLD_clamp_RFC"/>
    <property type="match status" value="1"/>
</dbReference>
<keyword evidence="14" id="KW-1185">Reference proteome</keyword>
<dbReference type="PANTHER" id="PTHR23389">
    <property type="entry name" value="CHROMOSOME TRANSMISSION FIDELITY FACTOR 18"/>
    <property type="match status" value="1"/>
</dbReference>
<dbReference type="InterPro" id="IPR003959">
    <property type="entry name" value="ATPase_AAA_core"/>
</dbReference>
<evidence type="ECO:0000256" key="7">
    <source>
        <dbReference type="ARBA" id="ARBA00022741"/>
    </source>
</evidence>
<dbReference type="GO" id="GO:0005663">
    <property type="term" value="C:DNA replication factor C complex"/>
    <property type="evidence" value="ECO:0007669"/>
    <property type="project" value="InterPro"/>
</dbReference>
<dbReference type="AlphaFoldDB" id="A0A8J5C3Q7"/>
<proteinExistence type="inferred from homology"/>
<reference evidence="13 14" key="1">
    <citation type="submission" date="2020-08" db="EMBL/GenBank/DDBJ databases">
        <title>Plant Genome Project.</title>
        <authorList>
            <person name="Zhang R.-G."/>
        </authorList>
    </citation>
    <scope>NUCLEOTIDE SEQUENCE [LARGE SCALE GENOMIC DNA]</scope>
    <source>
        <tissue evidence="13">Rhizome</tissue>
    </source>
</reference>
<dbReference type="Gene3D" id="1.10.8.60">
    <property type="match status" value="1"/>
</dbReference>
<dbReference type="Pfam" id="PF00533">
    <property type="entry name" value="BRCT"/>
    <property type="match status" value="1"/>
</dbReference>
<feature type="compositionally biased region" description="Polar residues" evidence="11">
    <location>
        <begin position="1135"/>
        <end position="1149"/>
    </location>
</feature>
<dbReference type="SMART" id="SM00382">
    <property type="entry name" value="AAA"/>
    <property type="match status" value="1"/>
</dbReference>
<dbReference type="InterPro" id="IPR012178">
    <property type="entry name" value="RFC1"/>
</dbReference>
<dbReference type="InterPro" id="IPR047854">
    <property type="entry name" value="RFC_lid"/>
</dbReference>
<dbReference type="Proteomes" id="UP000734854">
    <property type="component" value="Unassembled WGS sequence"/>
</dbReference>
<comment type="function">
    <text evidence="1">May be involved in DNA replication and thus regulate cell proliferation.</text>
</comment>
<evidence type="ECO:0000256" key="3">
    <source>
        <dbReference type="ARBA" id="ARBA00006116"/>
    </source>
</evidence>
<evidence type="ECO:0000256" key="8">
    <source>
        <dbReference type="ARBA" id="ARBA00022840"/>
    </source>
</evidence>
<feature type="compositionally biased region" description="Acidic residues" evidence="11">
    <location>
        <begin position="1072"/>
        <end position="1093"/>
    </location>
</feature>
<dbReference type="CDD" id="cd00009">
    <property type="entry name" value="AAA"/>
    <property type="match status" value="1"/>
</dbReference>
<comment type="subcellular location">
    <subcellularLocation>
        <location evidence="2 10">Nucleus</location>
    </subcellularLocation>
</comment>
<feature type="compositionally biased region" description="Polar residues" evidence="11">
    <location>
        <begin position="28"/>
        <end position="48"/>
    </location>
</feature>
<evidence type="ECO:0000256" key="2">
    <source>
        <dbReference type="ARBA" id="ARBA00004123"/>
    </source>
</evidence>